<dbReference type="CDD" id="cd00156">
    <property type="entry name" value="REC"/>
    <property type="match status" value="2"/>
</dbReference>
<dbReference type="PROSITE" id="PS50109">
    <property type="entry name" value="HIS_KIN"/>
    <property type="match status" value="1"/>
</dbReference>
<protein>
    <recommendedName>
        <fullName evidence="2">histidine kinase</fullName>
        <ecNumber evidence="2">2.7.13.3</ecNumber>
    </recommendedName>
</protein>
<keyword evidence="6" id="KW-0418">Kinase</keyword>
<gene>
    <name evidence="12" type="ORF">ABB29_05965</name>
</gene>
<proteinExistence type="predicted"/>
<keyword evidence="3 9" id="KW-0597">Phosphoprotein</keyword>
<dbReference type="InterPro" id="IPR036890">
    <property type="entry name" value="HATPase_C_sf"/>
</dbReference>
<comment type="caution">
    <text evidence="12">The sequence shown here is derived from an EMBL/GenBank/DDBJ whole genome shotgun (WGS) entry which is preliminary data.</text>
</comment>
<dbReference type="PANTHER" id="PTHR43065">
    <property type="entry name" value="SENSOR HISTIDINE KINASE"/>
    <property type="match status" value="1"/>
</dbReference>
<dbReference type="Gene3D" id="3.30.565.10">
    <property type="entry name" value="Histidine kinase-like ATPase, C-terminal domain"/>
    <property type="match status" value="1"/>
</dbReference>
<dbReference type="InterPro" id="IPR003661">
    <property type="entry name" value="HisK_dim/P_dom"/>
</dbReference>
<dbReference type="SUPFAM" id="SSF52172">
    <property type="entry name" value="CheY-like"/>
    <property type="match status" value="2"/>
</dbReference>
<dbReference type="PRINTS" id="PR00344">
    <property type="entry name" value="BCTRLSENSOR"/>
</dbReference>
<dbReference type="CDD" id="cd00082">
    <property type="entry name" value="HisKA"/>
    <property type="match status" value="1"/>
</dbReference>
<dbReference type="SMART" id="SM00387">
    <property type="entry name" value="HATPase_c"/>
    <property type="match status" value="1"/>
</dbReference>
<evidence type="ECO:0000256" key="5">
    <source>
        <dbReference type="ARBA" id="ARBA00022741"/>
    </source>
</evidence>
<dbReference type="OrthoDB" id="9776727at2"/>
<reference evidence="12 13" key="1">
    <citation type="submission" date="2015-05" db="EMBL/GenBank/DDBJ databases">
        <title>Genome sequencing and analysis of members of genus Stenotrophomonas.</title>
        <authorList>
            <person name="Patil P.P."/>
            <person name="Midha S."/>
            <person name="Patil P.B."/>
        </authorList>
    </citation>
    <scope>NUCLEOTIDE SEQUENCE [LARGE SCALE GENOMIC DNA]</scope>
    <source>
        <strain evidence="12 13">DSM 21858</strain>
    </source>
</reference>
<feature type="domain" description="Response regulatory" evidence="11">
    <location>
        <begin position="1"/>
        <end position="114"/>
    </location>
</feature>
<dbReference type="InterPro" id="IPR004358">
    <property type="entry name" value="Sig_transdc_His_kin-like_C"/>
</dbReference>
<dbReference type="InterPro" id="IPR003594">
    <property type="entry name" value="HATPase_dom"/>
</dbReference>
<keyword evidence="4" id="KW-0808">Transferase</keyword>
<dbReference type="InterPro" id="IPR011006">
    <property type="entry name" value="CheY-like_superfamily"/>
</dbReference>
<dbReference type="AlphaFoldDB" id="A0A0R0CKZ3"/>
<dbReference type="Proteomes" id="UP000052052">
    <property type="component" value="Unassembled WGS sequence"/>
</dbReference>
<evidence type="ECO:0000259" key="10">
    <source>
        <dbReference type="PROSITE" id="PS50109"/>
    </source>
</evidence>
<dbReference type="InterPro" id="IPR005467">
    <property type="entry name" value="His_kinase_dom"/>
</dbReference>
<comment type="catalytic activity">
    <reaction evidence="1">
        <text>ATP + protein L-histidine = ADP + protein N-phospho-L-histidine.</text>
        <dbReference type="EC" id="2.7.13.3"/>
    </reaction>
</comment>
<dbReference type="PATRIC" id="fig|344882.3.peg.2527"/>
<dbReference type="GO" id="GO:0000155">
    <property type="term" value="F:phosphorelay sensor kinase activity"/>
    <property type="evidence" value="ECO:0007669"/>
    <property type="project" value="InterPro"/>
</dbReference>
<organism evidence="12 13">
    <name type="scientific">Pseudoxanthomonas dokdonensis</name>
    <dbReference type="NCBI Taxonomy" id="344882"/>
    <lineage>
        <taxon>Bacteria</taxon>
        <taxon>Pseudomonadati</taxon>
        <taxon>Pseudomonadota</taxon>
        <taxon>Gammaproteobacteria</taxon>
        <taxon>Lysobacterales</taxon>
        <taxon>Lysobacteraceae</taxon>
        <taxon>Pseudoxanthomonas</taxon>
    </lineage>
</organism>
<evidence type="ECO:0000313" key="12">
    <source>
        <dbReference type="EMBL" id="KRG70701.1"/>
    </source>
</evidence>
<evidence type="ECO:0000256" key="4">
    <source>
        <dbReference type="ARBA" id="ARBA00022679"/>
    </source>
</evidence>
<name>A0A0R0CKZ3_9GAMM</name>
<evidence type="ECO:0000256" key="8">
    <source>
        <dbReference type="ARBA" id="ARBA00023012"/>
    </source>
</evidence>
<keyword evidence="8" id="KW-0902">Two-component regulatory system</keyword>
<keyword evidence="13" id="KW-1185">Reference proteome</keyword>
<dbReference type="EMBL" id="LDJL01000005">
    <property type="protein sequence ID" value="KRG70701.1"/>
    <property type="molecule type" value="Genomic_DNA"/>
</dbReference>
<evidence type="ECO:0000256" key="1">
    <source>
        <dbReference type="ARBA" id="ARBA00000085"/>
    </source>
</evidence>
<dbReference type="Pfam" id="PF02518">
    <property type="entry name" value="HATPase_c"/>
    <property type="match status" value="1"/>
</dbReference>
<evidence type="ECO:0000256" key="7">
    <source>
        <dbReference type="ARBA" id="ARBA00022840"/>
    </source>
</evidence>
<evidence type="ECO:0000313" key="13">
    <source>
        <dbReference type="Proteomes" id="UP000052052"/>
    </source>
</evidence>
<sequence>MIEDSAEDAELLQDQLLVSGLEAEFERVDSELELRRTLDGTPYDLVLSDYQMPGFSGDVALKIVRSKRPELPFIFVSGTIGEDIAVQALQNGAIDYILKHNPVRLPAAAARAVREARLEQERAMVEKELLRSQRMDCLAMLAAGLSHDLRNVLQPLLIVPDLLSTYSEDARVHKLGKIIAESVRRGHDMTESMLSFVKGSRNVGSEVVKIHELLDAIEMLMQGTLRRGVTLRLQVPDEEFSVRANFTEFQQCVLNLCINAVHAMQGRGGEILLSVEAHPDSPDTHLLLRVSDQGVGMSDEVKQRLFTPFYTTKPNGTGLGLMSCKRFIDGVGGGVRVESTLGEGSEFILTLPRYMADAEPALADRFVDGGGRLVMVVDEDATRLPLIANALSAQGYLPLSVADGAAALRSSAEVSQIDLIIVDSDLSLMSAATLLTALRNRGVSAPVIALQEMEEALPHQVLPETLVNGVVAKPPEIPALFRAIQNVLDVDPPR</sequence>
<evidence type="ECO:0000256" key="3">
    <source>
        <dbReference type="ARBA" id="ARBA00022553"/>
    </source>
</evidence>
<evidence type="ECO:0000259" key="11">
    <source>
        <dbReference type="PROSITE" id="PS50110"/>
    </source>
</evidence>
<dbReference type="GO" id="GO:0005524">
    <property type="term" value="F:ATP binding"/>
    <property type="evidence" value="ECO:0007669"/>
    <property type="project" value="UniProtKB-KW"/>
</dbReference>
<evidence type="ECO:0000256" key="9">
    <source>
        <dbReference type="PROSITE-ProRule" id="PRU00169"/>
    </source>
</evidence>
<dbReference type="InterPro" id="IPR001789">
    <property type="entry name" value="Sig_transdc_resp-reg_receiver"/>
</dbReference>
<feature type="domain" description="Histidine kinase" evidence="10">
    <location>
        <begin position="144"/>
        <end position="355"/>
    </location>
</feature>
<feature type="domain" description="Response regulatory" evidence="11">
    <location>
        <begin position="373"/>
        <end position="488"/>
    </location>
</feature>
<accession>A0A0R0CKZ3</accession>
<dbReference type="SUPFAM" id="SSF55874">
    <property type="entry name" value="ATPase domain of HSP90 chaperone/DNA topoisomerase II/histidine kinase"/>
    <property type="match status" value="1"/>
</dbReference>
<dbReference type="SUPFAM" id="SSF47384">
    <property type="entry name" value="Homodimeric domain of signal transducing histidine kinase"/>
    <property type="match status" value="1"/>
</dbReference>
<feature type="modified residue" description="4-aspartylphosphate" evidence="9">
    <location>
        <position position="49"/>
    </location>
</feature>
<dbReference type="PROSITE" id="PS50110">
    <property type="entry name" value="RESPONSE_REGULATORY"/>
    <property type="match status" value="2"/>
</dbReference>
<dbReference type="Gene3D" id="3.40.50.2300">
    <property type="match status" value="2"/>
</dbReference>
<evidence type="ECO:0000256" key="2">
    <source>
        <dbReference type="ARBA" id="ARBA00012438"/>
    </source>
</evidence>
<dbReference type="SMART" id="SM00448">
    <property type="entry name" value="REC"/>
    <property type="match status" value="2"/>
</dbReference>
<evidence type="ECO:0000256" key="6">
    <source>
        <dbReference type="ARBA" id="ARBA00022777"/>
    </source>
</evidence>
<dbReference type="STRING" id="344882.ABB29_05965"/>
<dbReference type="PANTHER" id="PTHR43065:SF10">
    <property type="entry name" value="PEROXIDE STRESS-ACTIVATED HISTIDINE KINASE MAK3"/>
    <property type="match status" value="1"/>
</dbReference>
<dbReference type="Pfam" id="PF00072">
    <property type="entry name" value="Response_reg"/>
    <property type="match status" value="2"/>
</dbReference>
<dbReference type="Gene3D" id="1.10.287.130">
    <property type="match status" value="1"/>
</dbReference>
<keyword evidence="5" id="KW-0547">Nucleotide-binding</keyword>
<dbReference type="InterPro" id="IPR036097">
    <property type="entry name" value="HisK_dim/P_sf"/>
</dbReference>
<dbReference type="EC" id="2.7.13.3" evidence="2"/>
<feature type="modified residue" description="4-aspartylphosphate" evidence="9">
    <location>
        <position position="423"/>
    </location>
</feature>
<keyword evidence="7" id="KW-0067">ATP-binding</keyword>